<evidence type="ECO:0000313" key="4">
    <source>
        <dbReference type="Proteomes" id="UP000321393"/>
    </source>
</evidence>
<evidence type="ECO:0000313" key="3">
    <source>
        <dbReference type="EMBL" id="KAA0047220.1"/>
    </source>
</evidence>
<dbReference type="Proteomes" id="UP000321393">
    <property type="component" value="Unassembled WGS sequence"/>
</dbReference>
<dbReference type="Pfam" id="PF03732">
    <property type="entry name" value="Retrotrans_gag"/>
    <property type="match status" value="1"/>
</dbReference>
<name>A0A5A7TVM9_CUCMM</name>
<dbReference type="InterPro" id="IPR005162">
    <property type="entry name" value="Retrotrans_gag_dom"/>
</dbReference>
<evidence type="ECO:0000259" key="2">
    <source>
        <dbReference type="Pfam" id="PF03732"/>
    </source>
</evidence>
<comment type="caution">
    <text evidence="3">The sequence shown here is derived from an EMBL/GenBank/DDBJ whole genome shotgun (WGS) entry which is preliminary data.</text>
</comment>
<protein>
    <submittedName>
        <fullName evidence="3">Gag-protease polyprotein</fullName>
    </submittedName>
</protein>
<evidence type="ECO:0000256" key="1">
    <source>
        <dbReference type="SAM" id="MobiDB-lite"/>
    </source>
</evidence>
<dbReference type="AlphaFoldDB" id="A0A5A7TVM9"/>
<accession>A0A5A7TVM9</accession>
<gene>
    <name evidence="3" type="ORF">E6C27_scaffold908G00080</name>
</gene>
<organism evidence="3 4">
    <name type="scientific">Cucumis melo var. makuwa</name>
    <name type="common">Oriental melon</name>
    <dbReference type="NCBI Taxonomy" id="1194695"/>
    <lineage>
        <taxon>Eukaryota</taxon>
        <taxon>Viridiplantae</taxon>
        <taxon>Streptophyta</taxon>
        <taxon>Embryophyta</taxon>
        <taxon>Tracheophyta</taxon>
        <taxon>Spermatophyta</taxon>
        <taxon>Magnoliopsida</taxon>
        <taxon>eudicotyledons</taxon>
        <taxon>Gunneridae</taxon>
        <taxon>Pentapetalae</taxon>
        <taxon>rosids</taxon>
        <taxon>fabids</taxon>
        <taxon>Cucurbitales</taxon>
        <taxon>Cucurbitaceae</taxon>
        <taxon>Benincaseae</taxon>
        <taxon>Cucumis</taxon>
    </lineage>
</organism>
<dbReference type="EMBL" id="SSTE01013279">
    <property type="protein sequence ID" value="KAA0047220.1"/>
    <property type="molecule type" value="Genomic_DNA"/>
</dbReference>
<feature type="domain" description="Retrotransposon gag" evidence="2">
    <location>
        <begin position="51"/>
        <end position="110"/>
    </location>
</feature>
<proteinExistence type="predicted"/>
<dbReference type="OrthoDB" id="1738534at2759"/>
<feature type="region of interest" description="Disordered" evidence="1">
    <location>
        <begin position="134"/>
        <end position="159"/>
    </location>
</feature>
<sequence length="159" mass="18121">MEHTYQDMQRDALVPFHVAQQTQPAPAQTFVEPQNVPDHLSVEAKHLRGLFFLTNRGTAWWKTAERMLGGDVNQMTWEQFKESFYAKFFSASLTYAKQQEFLNLEQGDIIVEQSTTHADALHLAVDMGLHERVDPSKAARRGSTPGRKRKAELQPTIVP</sequence>
<reference evidence="3 4" key="1">
    <citation type="submission" date="2019-08" db="EMBL/GenBank/DDBJ databases">
        <title>Draft genome sequences of two oriental melons (Cucumis melo L. var makuwa).</title>
        <authorList>
            <person name="Kwon S.-Y."/>
        </authorList>
    </citation>
    <scope>NUCLEOTIDE SEQUENCE [LARGE SCALE GENOMIC DNA]</scope>
    <source>
        <strain evidence="4">cv. SW 3</strain>
        <tissue evidence="3">Leaf</tissue>
    </source>
</reference>